<evidence type="ECO:0000313" key="9">
    <source>
        <dbReference type="EMBL" id="ARU06847.1"/>
    </source>
</evidence>
<dbReference type="PANTHER" id="PTHR42718:SF9">
    <property type="entry name" value="MAJOR FACILITATOR SUPERFAMILY MULTIDRUG TRANSPORTER MFSC"/>
    <property type="match status" value="1"/>
</dbReference>
<dbReference type="InterPro" id="IPR036259">
    <property type="entry name" value="MFS_trans_sf"/>
</dbReference>
<feature type="transmembrane region" description="Helical" evidence="7">
    <location>
        <begin position="345"/>
        <end position="365"/>
    </location>
</feature>
<evidence type="ECO:0000256" key="1">
    <source>
        <dbReference type="ARBA" id="ARBA00004141"/>
    </source>
</evidence>
<dbReference type="KEGG" id="cser:CCO03_13040"/>
<evidence type="ECO:0000256" key="3">
    <source>
        <dbReference type="ARBA" id="ARBA00022692"/>
    </source>
</evidence>
<feature type="transmembrane region" description="Helical" evidence="7">
    <location>
        <begin position="249"/>
        <end position="273"/>
    </location>
</feature>
<feature type="transmembrane region" description="Helical" evidence="7">
    <location>
        <begin position="448"/>
        <end position="466"/>
    </location>
</feature>
<feature type="transmembrane region" description="Helical" evidence="7">
    <location>
        <begin position="211"/>
        <end position="229"/>
    </location>
</feature>
<evidence type="ECO:0000256" key="7">
    <source>
        <dbReference type="SAM" id="Phobius"/>
    </source>
</evidence>
<evidence type="ECO:0000256" key="2">
    <source>
        <dbReference type="ARBA" id="ARBA00022448"/>
    </source>
</evidence>
<evidence type="ECO:0000256" key="4">
    <source>
        <dbReference type="ARBA" id="ARBA00022989"/>
    </source>
</evidence>
<dbReference type="GO" id="GO:0016020">
    <property type="term" value="C:membrane"/>
    <property type="evidence" value="ECO:0007669"/>
    <property type="project" value="UniProtKB-SubCell"/>
</dbReference>
<evidence type="ECO:0000259" key="8">
    <source>
        <dbReference type="PROSITE" id="PS50850"/>
    </source>
</evidence>
<reference evidence="9 10" key="1">
    <citation type="submission" date="2017-05" db="EMBL/GenBank/DDBJ databases">
        <authorList>
            <person name="Song R."/>
            <person name="Chenine A.L."/>
            <person name="Ruprecht R.M."/>
        </authorList>
    </citation>
    <scope>NUCLEOTIDE SEQUENCE [LARGE SCALE GENOMIC DNA]</scope>
    <source>
        <strain evidence="9 10">DSM 26136</strain>
    </source>
</reference>
<keyword evidence="4 7" id="KW-1133">Transmembrane helix</keyword>
<feature type="transmembrane region" description="Helical" evidence="7">
    <location>
        <begin position="83"/>
        <end position="105"/>
    </location>
</feature>
<dbReference type="PANTHER" id="PTHR42718">
    <property type="entry name" value="MAJOR FACILITATOR SUPERFAMILY MULTIDRUG TRANSPORTER MFSC"/>
    <property type="match status" value="1"/>
</dbReference>
<feature type="transmembrane region" description="Helical" evidence="7">
    <location>
        <begin position="58"/>
        <end position="77"/>
    </location>
</feature>
<dbReference type="Gene3D" id="1.20.1250.20">
    <property type="entry name" value="MFS general substrate transporter like domains"/>
    <property type="match status" value="1"/>
</dbReference>
<keyword evidence="3 7" id="KW-0812">Transmembrane</keyword>
<dbReference type="GO" id="GO:0022857">
    <property type="term" value="F:transmembrane transporter activity"/>
    <property type="evidence" value="ECO:0007669"/>
    <property type="project" value="InterPro"/>
</dbReference>
<evidence type="ECO:0000256" key="6">
    <source>
        <dbReference type="SAM" id="MobiDB-lite"/>
    </source>
</evidence>
<dbReference type="InterPro" id="IPR011701">
    <property type="entry name" value="MFS"/>
</dbReference>
<feature type="region of interest" description="Disordered" evidence="6">
    <location>
        <begin position="475"/>
        <end position="494"/>
    </location>
</feature>
<dbReference type="InterPro" id="IPR020846">
    <property type="entry name" value="MFS_dom"/>
</dbReference>
<name>A0A1Y0ET48_9BURK</name>
<accession>A0A1Y0ET48</accession>
<dbReference type="AlphaFoldDB" id="A0A1Y0ET48"/>
<feature type="domain" description="Major facilitator superfamily (MFS) profile" evidence="8">
    <location>
        <begin position="1"/>
        <end position="464"/>
    </location>
</feature>
<keyword evidence="2" id="KW-0813">Transport</keyword>
<feature type="transmembrane region" description="Helical" evidence="7">
    <location>
        <begin position="148"/>
        <end position="168"/>
    </location>
</feature>
<evidence type="ECO:0000256" key="5">
    <source>
        <dbReference type="ARBA" id="ARBA00023136"/>
    </source>
</evidence>
<dbReference type="PROSITE" id="PS50850">
    <property type="entry name" value="MFS"/>
    <property type="match status" value="1"/>
</dbReference>
<gene>
    <name evidence="9" type="ORF">CCO03_13040</name>
</gene>
<feature type="transmembrane region" description="Helical" evidence="7">
    <location>
        <begin position="117"/>
        <end position="136"/>
    </location>
</feature>
<sequence>MVSGLNNRVPGLVLADVQGALGLATDDAAWLNTAYFAGELAAMPFATWFAITFSLRRVHNGALGVALLLAAVLPLVHNLHLLLALRALQGLFAGALIPLLMMSALRFLPPAIRLHGLALYAMTATFAPNVALWLAALCVDRLEDWRWVYWHVIPLGLVAMALVSWGVPAMPPALSRLKQANWLGMAVGIPGLALLVVGLDQGVRLDWFQSPLIVTALASGLVLTALFLFSEWHHPAPFVRLQLLGRRNLGLGFTVFFCLLITLSTAVALPANVLAHGPGFRMAQIAPIGLIVGLPQLVLGSVVALLLYQRWVDARHLFVLGLVCIAGACWLGSGVSSEWRVDQFLWAEVLQAVGQPLAVVPLLFLGTSVVAPQEGAYVSGIINTLRALGSVFGSAVINQLMTLRTQFHGEVLLDHAALLRPGLPQAESWHTLAGAVAQQASILAAADVYRLFAVVAVLLVPCVLCLQRIPAPATATLPSPSPSPQPPAASGTAPVALAGPLAGVGAGTGAAVR</sequence>
<keyword evidence="5 7" id="KW-0472">Membrane</keyword>
<dbReference type="Proteomes" id="UP000196138">
    <property type="component" value="Chromosome"/>
</dbReference>
<evidence type="ECO:0000313" key="10">
    <source>
        <dbReference type="Proteomes" id="UP000196138"/>
    </source>
</evidence>
<feature type="transmembrane region" description="Helical" evidence="7">
    <location>
        <begin position="180"/>
        <end position="199"/>
    </location>
</feature>
<organism evidence="9 10">
    <name type="scientific">Comamonas serinivorans</name>
    <dbReference type="NCBI Taxonomy" id="1082851"/>
    <lineage>
        <taxon>Bacteria</taxon>
        <taxon>Pseudomonadati</taxon>
        <taxon>Pseudomonadota</taxon>
        <taxon>Betaproteobacteria</taxon>
        <taxon>Burkholderiales</taxon>
        <taxon>Comamonadaceae</taxon>
        <taxon>Comamonas</taxon>
    </lineage>
</organism>
<dbReference type="SUPFAM" id="SSF103473">
    <property type="entry name" value="MFS general substrate transporter"/>
    <property type="match status" value="1"/>
</dbReference>
<dbReference type="OrthoDB" id="9812221at2"/>
<dbReference type="Pfam" id="PF07690">
    <property type="entry name" value="MFS_1"/>
    <property type="match status" value="1"/>
</dbReference>
<feature type="transmembrane region" description="Helical" evidence="7">
    <location>
        <begin position="315"/>
        <end position="333"/>
    </location>
</feature>
<dbReference type="EMBL" id="CP021455">
    <property type="protein sequence ID" value="ARU06847.1"/>
    <property type="molecule type" value="Genomic_DNA"/>
</dbReference>
<protein>
    <submittedName>
        <fullName evidence="9">MFS transporter</fullName>
    </submittedName>
</protein>
<proteinExistence type="predicted"/>
<feature type="transmembrane region" description="Helical" evidence="7">
    <location>
        <begin position="29"/>
        <end position="51"/>
    </location>
</feature>
<comment type="subcellular location">
    <subcellularLocation>
        <location evidence="1">Membrane</location>
        <topology evidence="1">Multi-pass membrane protein</topology>
    </subcellularLocation>
</comment>
<feature type="transmembrane region" description="Helical" evidence="7">
    <location>
        <begin position="285"/>
        <end position="308"/>
    </location>
</feature>
<keyword evidence="10" id="KW-1185">Reference proteome</keyword>